<sequence>MHTNKPKNNLRTLLVHAGEKPDPVTGAIAPILVRTKTYKQNTFGVEARWQYSRGTNPTRTILESKLAEIEGSGQATVFSSGVAAEASFFLTLNPGDHILFCQEVYGGTFRLLEKVMSRFGIMYDFVDFTKEKTIVKHITPKTKYLYVETPTNPSLHMIDLDLVGKISKKSKIPYVADMTFSPPCATRAFHYGAETVIHSLSKYYAGHNDVIGGAVITKNEALHKHLLLMQRTLGAILSPDECYRVIQGMKTLQMRWEYVSANALQVAEYLNAHSKIKRALYPGLKNHPGNAIAKKQMSGGYGGVLSFETRDENKTRLKKFVDCIQKRNVIIYGESLASPESILAYPPLMSHGALPRDVRLSLGISDGFFRLSVGFENYKDIINSMRAGLKELR</sequence>
<dbReference type="GO" id="GO:0005737">
    <property type="term" value="C:cytoplasm"/>
    <property type="evidence" value="ECO:0007669"/>
    <property type="project" value="TreeGrafter"/>
</dbReference>
<accession>A0A1F8FUG0</accession>
<evidence type="ECO:0008006" key="7">
    <source>
        <dbReference type="Google" id="ProtNLM"/>
    </source>
</evidence>
<dbReference type="GO" id="GO:0030170">
    <property type="term" value="F:pyridoxal phosphate binding"/>
    <property type="evidence" value="ECO:0007669"/>
    <property type="project" value="InterPro"/>
</dbReference>
<dbReference type="Proteomes" id="UP000177796">
    <property type="component" value="Unassembled WGS sequence"/>
</dbReference>
<reference evidence="5 6" key="1">
    <citation type="journal article" date="2016" name="Nat. Commun.">
        <title>Thousands of microbial genomes shed light on interconnected biogeochemical processes in an aquifer system.</title>
        <authorList>
            <person name="Anantharaman K."/>
            <person name="Brown C.T."/>
            <person name="Hug L.A."/>
            <person name="Sharon I."/>
            <person name="Castelle C.J."/>
            <person name="Probst A.J."/>
            <person name="Thomas B.C."/>
            <person name="Singh A."/>
            <person name="Wilkins M.J."/>
            <person name="Karaoz U."/>
            <person name="Brodie E.L."/>
            <person name="Williams K.H."/>
            <person name="Hubbard S.S."/>
            <person name="Banfield J.F."/>
        </authorList>
    </citation>
    <scope>NUCLEOTIDE SEQUENCE [LARGE SCALE GENOMIC DNA]</scope>
</reference>
<dbReference type="PANTHER" id="PTHR11808">
    <property type="entry name" value="TRANS-SULFURATION ENZYME FAMILY MEMBER"/>
    <property type="match status" value="1"/>
</dbReference>
<dbReference type="EMBL" id="MGJY01000008">
    <property type="protein sequence ID" value="OGN16621.1"/>
    <property type="molecule type" value="Genomic_DNA"/>
</dbReference>
<proteinExistence type="inferred from homology"/>
<dbReference type="InterPro" id="IPR015422">
    <property type="entry name" value="PyrdxlP-dep_Trfase_small"/>
</dbReference>
<evidence type="ECO:0000256" key="1">
    <source>
        <dbReference type="ARBA" id="ARBA00001933"/>
    </source>
</evidence>
<dbReference type="GO" id="GO:0016846">
    <property type="term" value="F:carbon-sulfur lyase activity"/>
    <property type="evidence" value="ECO:0007669"/>
    <property type="project" value="TreeGrafter"/>
</dbReference>
<dbReference type="SUPFAM" id="SSF53383">
    <property type="entry name" value="PLP-dependent transferases"/>
    <property type="match status" value="1"/>
</dbReference>
<dbReference type="InterPro" id="IPR015424">
    <property type="entry name" value="PyrdxlP-dep_Trfase"/>
</dbReference>
<evidence type="ECO:0000313" key="5">
    <source>
        <dbReference type="EMBL" id="OGN16621.1"/>
    </source>
</evidence>
<evidence type="ECO:0000313" key="6">
    <source>
        <dbReference type="Proteomes" id="UP000177796"/>
    </source>
</evidence>
<dbReference type="PIRSF" id="PIRSF001434">
    <property type="entry name" value="CGS"/>
    <property type="match status" value="1"/>
</dbReference>
<comment type="similarity">
    <text evidence="4">Belongs to the trans-sulfuration enzymes family.</text>
</comment>
<dbReference type="InterPro" id="IPR015421">
    <property type="entry name" value="PyrdxlP-dep_Trfase_major"/>
</dbReference>
<evidence type="ECO:0000256" key="4">
    <source>
        <dbReference type="RuleBase" id="RU362118"/>
    </source>
</evidence>
<dbReference type="AlphaFoldDB" id="A0A1F8FUG0"/>
<gene>
    <name evidence="5" type="ORF">A3C81_01400</name>
</gene>
<protein>
    <recommendedName>
        <fullName evidence="7">Cystathionine gamma-synthase</fullName>
    </recommendedName>
</protein>
<evidence type="ECO:0000256" key="2">
    <source>
        <dbReference type="ARBA" id="ARBA00022898"/>
    </source>
</evidence>
<comment type="cofactor">
    <cofactor evidence="1 4">
        <name>pyridoxal 5'-phosphate</name>
        <dbReference type="ChEBI" id="CHEBI:597326"/>
    </cofactor>
</comment>
<comment type="caution">
    <text evidence="5">The sequence shown here is derived from an EMBL/GenBank/DDBJ whole genome shotgun (WGS) entry which is preliminary data.</text>
</comment>
<evidence type="ECO:0000256" key="3">
    <source>
        <dbReference type="PIRSR" id="PIRSR001434-2"/>
    </source>
</evidence>
<dbReference type="Pfam" id="PF01053">
    <property type="entry name" value="Cys_Met_Meta_PP"/>
    <property type="match status" value="1"/>
</dbReference>
<dbReference type="Gene3D" id="3.90.1150.10">
    <property type="entry name" value="Aspartate Aminotransferase, domain 1"/>
    <property type="match status" value="1"/>
</dbReference>
<dbReference type="GO" id="GO:0019346">
    <property type="term" value="P:transsulfuration"/>
    <property type="evidence" value="ECO:0007669"/>
    <property type="project" value="InterPro"/>
</dbReference>
<feature type="modified residue" description="N6-(pyridoxal phosphate)lysine" evidence="3">
    <location>
        <position position="202"/>
    </location>
</feature>
<organism evidence="5 6">
    <name type="scientific">Candidatus Yanofskybacteria bacterium RIFCSPHIGHO2_02_FULL_46_19</name>
    <dbReference type="NCBI Taxonomy" id="1802684"/>
    <lineage>
        <taxon>Bacteria</taxon>
        <taxon>Candidatus Yanofskyibacteriota</taxon>
    </lineage>
</organism>
<dbReference type="FunFam" id="3.40.640.10:FF:000046">
    <property type="entry name" value="Cystathionine gamma-lyase"/>
    <property type="match status" value="1"/>
</dbReference>
<name>A0A1F8FUG0_9BACT</name>
<dbReference type="Gene3D" id="3.40.640.10">
    <property type="entry name" value="Type I PLP-dependent aspartate aminotransferase-like (Major domain)"/>
    <property type="match status" value="1"/>
</dbReference>
<dbReference type="InterPro" id="IPR000277">
    <property type="entry name" value="Cys/Met-Metab_PyrdxlP-dep_enz"/>
</dbReference>
<keyword evidence="2 3" id="KW-0663">Pyridoxal phosphate</keyword>